<dbReference type="RefSeq" id="WP_192748106.1">
    <property type="nucleotide sequence ID" value="NZ_BAABJL010000055.1"/>
</dbReference>
<dbReference type="SUPFAM" id="SSF51735">
    <property type="entry name" value="NAD(P)-binding Rossmann-fold domains"/>
    <property type="match status" value="1"/>
</dbReference>
<dbReference type="InterPro" id="IPR050177">
    <property type="entry name" value="Lipid_A_modif_metabolic_enz"/>
</dbReference>
<accession>A0A927MM73</accession>
<feature type="domain" description="NAD-dependent epimerase/dehydratase" evidence="1">
    <location>
        <begin position="8"/>
        <end position="167"/>
    </location>
</feature>
<protein>
    <submittedName>
        <fullName evidence="2">Nucleoside-diphosphate-sugar epimerase</fullName>
    </submittedName>
</protein>
<dbReference type="PANTHER" id="PTHR43245">
    <property type="entry name" value="BIFUNCTIONAL POLYMYXIN RESISTANCE PROTEIN ARNA"/>
    <property type="match status" value="1"/>
</dbReference>
<dbReference type="Gene3D" id="3.40.50.720">
    <property type="entry name" value="NAD(P)-binding Rossmann-like Domain"/>
    <property type="match status" value="1"/>
</dbReference>
<reference evidence="2" key="1">
    <citation type="submission" date="2020-10" db="EMBL/GenBank/DDBJ databases">
        <title>Sequencing the genomes of 1000 actinobacteria strains.</title>
        <authorList>
            <person name="Klenk H.-P."/>
        </authorList>
    </citation>
    <scope>NUCLEOTIDE SEQUENCE</scope>
    <source>
        <strain evidence="2">DSM 45354</strain>
    </source>
</reference>
<dbReference type="Proteomes" id="UP000638648">
    <property type="component" value="Unassembled WGS sequence"/>
</dbReference>
<dbReference type="PANTHER" id="PTHR43245:SF55">
    <property type="entry name" value="NAD(P)-BINDING DOMAIN-CONTAINING PROTEIN"/>
    <property type="match status" value="1"/>
</dbReference>
<proteinExistence type="predicted"/>
<evidence type="ECO:0000313" key="3">
    <source>
        <dbReference type="Proteomes" id="UP000638648"/>
    </source>
</evidence>
<evidence type="ECO:0000259" key="1">
    <source>
        <dbReference type="Pfam" id="PF01370"/>
    </source>
</evidence>
<name>A0A927MM73_9ACTN</name>
<evidence type="ECO:0000313" key="2">
    <source>
        <dbReference type="EMBL" id="MBE1603230.1"/>
    </source>
</evidence>
<keyword evidence="3" id="KW-1185">Reference proteome</keyword>
<dbReference type="Pfam" id="PF01370">
    <property type="entry name" value="Epimerase"/>
    <property type="match status" value="1"/>
</dbReference>
<dbReference type="InterPro" id="IPR001509">
    <property type="entry name" value="Epimerase_deHydtase"/>
</dbReference>
<dbReference type="EMBL" id="JADBEM010000001">
    <property type="protein sequence ID" value="MBE1603230.1"/>
    <property type="molecule type" value="Genomic_DNA"/>
</dbReference>
<dbReference type="InterPro" id="IPR036291">
    <property type="entry name" value="NAD(P)-bd_dom_sf"/>
</dbReference>
<gene>
    <name evidence="2" type="ORF">HEB94_000078</name>
</gene>
<organism evidence="2 3">
    <name type="scientific">Actinopolymorpha pittospori</name>
    <dbReference type="NCBI Taxonomy" id="648752"/>
    <lineage>
        <taxon>Bacteria</taxon>
        <taxon>Bacillati</taxon>
        <taxon>Actinomycetota</taxon>
        <taxon>Actinomycetes</taxon>
        <taxon>Propionibacteriales</taxon>
        <taxon>Actinopolymorphaceae</taxon>
        <taxon>Actinopolymorpha</taxon>
    </lineage>
</organism>
<comment type="caution">
    <text evidence="2">The sequence shown here is derived from an EMBL/GenBank/DDBJ whole genome shotgun (WGS) entry which is preliminary data.</text>
</comment>
<sequence length="247" mass="27280">MTDGAPLVLITGAAGRIGTALRSALSHYRLRLHDRDLRRVELKPNEEAAECDLADFAGIRQAVEGCDAVIHLAGDPRPSASWWELRSPNVDGPYHVFEAARQAGVRRVVFATTNHVTGMLDQRGEWPISPDGELAPDSLYGVTKAFGEALGRYFTENSDLSVVCLRIGWFHDRPLVDNPDWVRMWISEPDLGRLFNAAVTAPVKFGIYYGVSNNTPMRYDLSNVRAELGYEPQDDSARVVAAARSQA</sequence>
<dbReference type="AlphaFoldDB" id="A0A927MM73"/>